<organism evidence="2 3">
    <name type="scientific">Flemingia macrophylla</name>
    <dbReference type="NCBI Taxonomy" id="520843"/>
    <lineage>
        <taxon>Eukaryota</taxon>
        <taxon>Viridiplantae</taxon>
        <taxon>Streptophyta</taxon>
        <taxon>Embryophyta</taxon>
        <taxon>Tracheophyta</taxon>
        <taxon>Spermatophyta</taxon>
        <taxon>Magnoliopsida</taxon>
        <taxon>eudicotyledons</taxon>
        <taxon>Gunneridae</taxon>
        <taxon>Pentapetalae</taxon>
        <taxon>rosids</taxon>
        <taxon>fabids</taxon>
        <taxon>Fabales</taxon>
        <taxon>Fabaceae</taxon>
        <taxon>Papilionoideae</taxon>
        <taxon>50 kb inversion clade</taxon>
        <taxon>NPAAA clade</taxon>
        <taxon>indigoferoid/millettioid clade</taxon>
        <taxon>Phaseoleae</taxon>
        <taxon>Flemingia</taxon>
    </lineage>
</organism>
<evidence type="ECO:0000313" key="3">
    <source>
        <dbReference type="Proteomes" id="UP001603857"/>
    </source>
</evidence>
<protein>
    <submittedName>
        <fullName evidence="2">Uncharacterized protein</fullName>
    </submittedName>
</protein>
<gene>
    <name evidence="2" type="ORF">Fmac_021682</name>
</gene>
<name>A0ABD1LXK7_9FABA</name>
<dbReference type="Proteomes" id="UP001603857">
    <property type="component" value="Unassembled WGS sequence"/>
</dbReference>
<sequence>MNQKRNAKVQPLGLVIDYQGGLEIMGCCCLTASMSSATSCRIDKVRFHVLSLALLMILILLMTLGSYGVFSGVVFVRQNDPKYGRLKKYLPKYGCFERIYQITVVCSLADQTTKPVAHVAINLLSGGDTHLEIFLKSPMLESELHDFSDDADYAASQQQGSASIMLHSDSSKQNSPRDGGEIIFSKDNVTINPTQFASERISGRLILTKQSSALFMNWIPHNGVVREASRLDKGCETSGIAVHSTKLLSRYRSLHFKIDRHVGNWFRSLICETTNNHDRRHLKDDELHCQL</sequence>
<proteinExistence type="predicted"/>
<dbReference type="AlphaFoldDB" id="A0ABD1LXK7"/>
<keyword evidence="3" id="KW-1185">Reference proteome</keyword>
<evidence type="ECO:0000313" key="2">
    <source>
        <dbReference type="EMBL" id="KAL2328255.1"/>
    </source>
</evidence>
<feature type="transmembrane region" description="Helical" evidence="1">
    <location>
        <begin position="49"/>
        <end position="70"/>
    </location>
</feature>
<accession>A0ABD1LXK7</accession>
<comment type="caution">
    <text evidence="2">The sequence shown here is derived from an EMBL/GenBank/DDBJ whole genome shotgun (WGS) entry which is preliminary data.</text>
</comment>
<dbReference type="EMBL" id="JBGMDY010000007">
    <property type="protein sequence ID" value="KAL2328255.1"/>
    <property type="molecule type" value="Genomic_DNA"/>
</dbReference>
<reference evidence="2 3" key="1">
    <citation type="submission" date="2024-08" db="EMBL/GenBank/DDBJ databases">
        <title>Insights into the chromosomal genome structure of Flemingia macrophylla.</title>
        <authorList>
            <person name="Ding Y."/>
            <person name="Zhao Y."/>
            <person name="Bi W."/>
            <person name="Wu M."/>
            <person name="Zhao G."/>
            <person name="Gong Y."/>
            <person name="Li W."/>
            <person name="Zhang P."/>
        </authorList>
    </citation>
    <scope>NUCLEOTIDE SEQUENCE [LARGE SCALE GENOMIC DNA]</scope>
    <source>
        <strain evidence="2">DYQJB</strain>
        <tissue evidence="2">Leaf</tissue>
    </source>
</reference>
<dbReference type="Gene3D" id="2.30.29.230">
    <property type="match status" value="1"/>
</dbReference>
<keyword evidence="1" id="KW-0472">Membrane</keyword>
<evidence type="ECO:0000256" key="1">
    <source>
        <dbReference type="SAM" id="Phobius"/>
    </source>
</evidence>
<keyword evidence="1" id="KW-1133">Transmembrane helix</keyword>
<keyword evidence="1" id="KW-0812">Transmembrane</keyword>